<evidence type="ECO:0000313" key="2">
    <source>
        <dbReference type="Proteomes" id="UP000649617"/>
    </source>
</evidence>
<dbReference type="OrthoDB" id="406400at2759"/>
<proteinExistence type="predicted"/>
<accession>A0A812TM29</accession>
<dbReference type="Proteomes" id="UP000649617">
    <property type="component" value="Unassembled WGS sequence"/>
</dbReference>
<protein>
    <submittedName>
        <fullName evidence="1">Uncharacterized protein</fullName>
    </submittedName>
</protein>
<reference evidence="1" key="1">
    <citation type="submission" date="2021-02" db="EMBL/GenBank/DDBJ databases">
        <authorList>
            <person name="Dougan E. K."/>
            <person name="Rhodes N."/>
            <person name="Thang M."/>
            <person name="Chan C."/>
        </authorList>
    </citation>
    <scope>NUCLEOTIDE SEQUENCE</scope>
</reference>
<name>A0A812TM29_SYMPI</name>
<dbReference type="AlphaFoldDB" id="A0A812TM29"/>
<gene>
    <name evidence="1" type="ORF">SPIL2461_LOCUS13898</name>
</gene>
<evidence type="ECO:0000313" key="1">
    <source>
        <dbReference type="EMBL" id="CAE7528520.1"/>
    </source>
</evidence>
<keyword evidence="2" id="KW-1185">Reference proteome</keyword>
<organism evidence="1 2">
    <name type="scientific">Symbiodinium pilosum</name>
    <name type="common">Dinoflagellate</name>
    <dbReference type="NCBI Taxonomy" id="2952"/>
    <lineage>
        <taxon>Eukaryota</taxon>
        <taxon>Sar</taxon>
        <taxon>Alveolata</taxon>
        <taxon>Dinophyceae</taxon>
        <taxon>Suessiales</taxon>
        <taxon>Symbiodiniaceae</taxon>
        <taxon>Symbiodinium</taxon>
    </lineage>
</organism>
<feature type="non-terminal residue" evidence="1">
    <location>
        <position position="176"/>
    </location>
</feature>
<comment type="caution">
    <text evidence="1">The sequence shown here is derived from an EMBL/GenBank/DDBJ whole genome shotgun (WGS) entry which is preliminary data.</text>
</comment>
<sequence>SLDECKIWVIHSQGGYPGLCYAVGDPQNPKHLYGRQQYLLRNQWDDRGIEYWYADACVNGVLDVTDPEQDEAYCATAKKQADCLNWPPMPVFAHEMQAMVLKLVLPTVMRIDESHSADGRSLEDLGYTYGEDVEMPPEADKNGGEVRVWRNELLGMDRTTKLRQFKALQLLSADAM</sequence>
<dbReference type="EMBL" id="CAJNIZ010031169">
    <property type="protein sequence ID" value="CAE7528520.1"/>
    <property type="molecule type" value="Genomic_DNA"/>
</dbReference>